<proteinExistence type="predicted"/>
<keyword evidence="3" id="KW-1185">Reference proteome</keyword>
<evidence type="ECO:0000313" key="3">
    <source>
        <dbReference type="Proteomes" id="UP001218188"/>
    </source>
</evidence>
<sequence length="107" mass="11373">MHFTTTTSLVRLIRLSCAVVFLLGVPAALAHPINLAGEAHVAPRAQALHQREGKKRQAKAVDTLVGAYLSLPTGRTPSLILCCINTAATTSADGPEHIPFSKYPSED</sequence>
<feature type="chain" id="PRO_5042077287" evidence="1">
    <location>
        <begin position="31"/>
        <end position="107"/>
    </location>
</feature>
<organism evidence="2 3">
    <name type="scientific">Mycena alexandri</name>
    <dbReference type="NCBI Taxonomy" id="1745969"/>
    <lineage>
        <taxon>Eukaryota</taxon>
        <taxon>Fungi</taxon>
        <taxon>Dikarya</taxon>
        <taxon>Basidiomycota</taxon>
        <taxon>Agaricomycotina</taxon>
        <taxon>Agaricomycetes</taxon>
        <taxon>Agaricomycetidae</taxon>
        <taxon>Agaricales</taxon>
        <taxon>Marasmiineae</taxon>
        <taxon>Mycenaceae</taxon>
        <taxon>Mycena</taxon>
    </lineage>
</organism>
<comment type="caution">
    <text evidence="2">The sequence shown here is derived from an EMBL/GenBank/DDBJ whole genome shotgun (WGS) entry which is preliminary data.</text>
</comment>
<accession>A0AAD6S2W8</accession>
<evidence type="ECO:0000256" key="1">
    <source>
        <dbReference type="SAM" id="SignalP"/>
    </source>
</evidence>
<reference evidence="2" key="1">
    <citation type="submission" date="2023-03" db="EMBL/GenBank/DDBJ databases">
        <title>Massive genome expansion in bonnet fungi (Mycena s.s.) driven by repeated elements and novel gene families across ecological guilds.</title>
        <authorList>
            <consortium name="Lawrence Berkeley National Laboratory"/>
            <person name="Harder C.B."/>
            <person name="Miyauchi S."/>
            <person name="Viragh M."/>
            <person name="Kuo A."/>
            <person name="Thoen E."/>
            <person name="Andreopoulos B."/>
            <person name="Lu D."/>
            <person name="Skrede I."/>
            <person name="Drula E."/>
            <person name="Henrissat B."/>
            <person name="Morin E."/>
            <person name="Kohler A."/>
            <person name="Barry K."/>
            <person name="LaButti K."/>
            <person name="Morin E."/>
            <person name="Salamov A."/>
            <person name="Lipzen A."/>
            <person name="Mereny Z."/>
            <person name="Hegedus B."/>
            <person name="Baldrian P."/>
            <person name="Stursova M."/>
            <person name="Weitz H."/>
            <person name="Taylor A."/>
            <person name="Grigoriev I.V."/>
            <person name="Nagy L.G."/>
            <person name="Martin F."/>
            <person name="Kauserud H."/>
        </authorList>
    </citation>
    <scope>NUCLEOTIDE SEQUENCE</scope>
    <source>
        <strain evidence="2">CBHHK200</strain>
    </source>
</reference>
<dbReference type="AlphaFoldDB" id="A0AAD6S2W8"/>
<evidence type="ECO:0000313" key="2">
    <source>
        <dbReference type="EMBL" id="KAJ7019874.1"/>
    </source>
</evidence>
<dbReference type="Proteomes" id="UP001218188">
    <property type="component" value="Unassembled WGS sequence"/>
</dbReference>
<dbReference type="EMBL" id="JARJCM010000281">
    <property type="protein sequence ID" value="KAJ7019874.1"/>
    <property type="molecule type" value="Genomic_DNA"/>
</dbReference>
<feature type="signal peptide" evidence="1">
    <location>
        <begin position="1"/>
        <end position="30"/>
    </location>
</feature>
<name>A0AAD6S2W8_9AGAR</name>
<protein>
    <submittedName>
        <fullName evidence="2">Uncharacterized protein</fullName>
    </submittedName>
</protein>
<gene>
    <name evidence="2" type="ORF">C8F04DRAFT_1275780</name>
</gene>
<keyword evidence="1" id="KW-0732">Signal</keyword>